<proteinExistence type="predicted"/>
<name>A0A8B9N391_9AVES</name>
<dbReference type="InterPro" id="IPR007529">
    <property type="entry name" value="Znf_HIT"/>
</dbReference>
<keyword evidence="1" id="KW-0863">Zinc-finger</keyword>
<dbReference type="AlphaFoldDB" id="A0A8B9N391"/>
<keyword evidence="1" id="KW-0862">Zinc</keyword>
<dbReference type="Ensembl" id="ENSANIT00000016838.1">
    <property type="protein sequence ID" value="ENSANIP00000016276.1"/>
    <property type="gene ID" value="ENSANIG00000011081.1"/>
</dbReference>
<dbReference type="Gene3D" id="3.30.60.190">
    <property type="match status" value="1"/>
</dbReference>
<organism evidence="3 4">
    <name type="scientific">Accipiter nisus</name>
    <name type="common">Eurasian sparrowhawk</name>
    <dbReference type="NCBI Taxonomy" id="211598"/>
    <lineage>
        <taxon>Eukaryota</taxon>
        <taxon>Metazoa</taxon>
        <taxon>Chordata</taxon>
        <taxon>Craniata</taxon>
        <taxon>Vertebrata</taxon>
        <taxon>Euteleostomi</taxon>
        <taxon>Archelosauria</taxon>
        <taxon>Archosauria</taxon>
        <taxon>Dinosauria</taxon>
        <taxon>Saurischia</taxon>
        <taxon>Theropoda</taxon>
        <taxon>Coelurosauria</taxon>
        <taxon>Aves</taxon>
        <taxon>Neognathae</taxon>
        <taxon>Neoaves</taxon>
        <taxon>Telluraves</taxon>
        <taxon>Accipitrimorphae</taxon>
        <taxon>Accipitriformes</taxon>
        <taxon>Accipitridae</taxon>
        <taxon>Accipitrinae</taxon>
        <taxon>Accipiter</taxon>
    </lineage>
</organism>
<reference evidence="3" key="2">
    <citation type="submission" date="2025-09" db="UniProtKB">
        <authorList>
            <consortium name="Ensembl"/>
        </authorList>
    </citation>
    <scope>IDENTIFICATION</scope>
</reference>
<dbReference type="Pfam" id="PF04438">
    <property type="entry name" value="zf-HIT"/>
    <property type="match status" value="1"/>
</dbReference>
<reference evidence="3" key="1">
    <citation type="submission" date="2025-08" db="UniProtKB">
        <authorList>
            <consortium name="Ensembl"/>
        </authorList>
    </citation>
    <scope>IDENTIFICATION</scope>
</reference>
<dbReference type="PROSITE" id="PS51083">
    <property type="entry name" value="ZF_HIT"/>
    <property type="match status" value="1"/>
</dbReference>
<dbReference type="SUPFAM" id="SSF144232">
    <property type="entry name" value="HIT/MYND zinc finger-like"/>
    <property type="match status" value="1"/>
</dbReference>
<evidence type="ECO:0000259" key="2">
    <source>
        <dbReference type="PROSITE" id="PS51083"/>
    </source>
</evidence>
<dbReference type="Proteomes" id="UP000694541">
    <property type="component" value="Unplaced"/>
</dbReference>
<accession>A0A8B9N391</accession>
<evidence type="ECO:0000313" key="4">
    <source>
        <dbReference type="Proteomes" id="UP000694541"/>
    </source>
</evidence>
<keyword evidence="1" id="KW-0479">Metal-binding</keyword>
<evidence type="ECO:0000256" key="1">
    <source>
        <dbReference type="PROSITE-ProRule" id="PRU00453"/>
    </source>
</evidence>
<dbReference type="PANTHER" id="PTHR15555">
    <property type="entry name" value="ZINC FINGER HIT DOMAIN CONTAINING PROTEIN 2 PROTEIN FON -RELATED"/>
    <property type="match status" value="1"/>
</dbReference>
<dbReference type="CDD" id="cd23024">
    <property type="entry name" value="zf-HIT_ZNHIT2-3"/>
    <property type="match status" value="1"/>
</dbReference>
<dbReference type="InterPro" id="IPR039646">
    <property type="entry name" value="ZNHIT2"/>
</dbReference>
<keyword evidence="4" id="KW-1185">Reference proteome</keyword>
<protein>
    <submittedName>
        <fullName evidence="3">Zinc finger HIT-type containing 2</fullName>
    </submittedName>
</protein>
<evidence type="ECO:0000313" key="3">
    <source>
        <dbReference type="Ensembl" id="ENSANIP00000016276.1"/>
    </source>
</evidence>
<dbReference type="GO" id="GO:0008270">
    <property type="term" value="F:zinc ion binding"/>
    <property type="evidence" value="ECO:0007669"/>
    <property type="project" value="UniProtKB-UniRule"/>
</dbReference>
<dbReference type="PANTHER" id="PTHR15555:SF0">
    <property type="entry name" value="ZINC FINGER HIT DOMAIN-CONTAINING PROTEIN 2"/>
    <property type="match status" value="1"/>
</dbReference>
<sequence>MAAAGAEEQPPCGLCGAAAAPYTCPRCNRRLCSLGCYRGHGGCAEAFYREQVLQALETERDPPPAGDRLASAFRRLRQLGEAEDAAGLVGHDLWKGLSPAERAGFQRLLSSGEAATLLPAWRPWWWRRRRRLVEELGKPQVGEEEEAEDEEAAASPLPLLPAVITPLSSLRAPPPSPLLPFQLPNVLFGYAFALSLHSGDETLLPELPAAILDVSAALRGRRAFASTTEALHAARYDVSIAGYPQCPLGDAGTVLAVVQILEGREGRTDGEDVAVALLHLERLFRKGERHLPKEERRPFSNARRKCRYLLAWSREAPETLVALAEESRVVHASVAQEAAALREEVERGCGGPWQELVSNRVNKGLGERQLIQELN</sequence>
<feature type="domain" description="HIT-type" evidence="2">
    <location>
        <begin position="12"/>
        <end position="43"/>
    </location>
</feature>